<accession>A0A317X550</accession>
<dbReference type="GeneID" id="37117646"/>
<name>A0A317X550_9EURO</name>
<organism evidence="1 2">
    <name type="scientific">Aspergillus sclerotioniger CBS 115572</name>
    <dbReference type="NCBI Taxonomy" id="1450535"/>
    <lineage>
        <taxon>Eukaryota</taxon>
        <taxon>Fungi</taxon>
        <taxon>Dikarya</taxon>
        <taxon>Ascomycota</taxon>
        <taxon>Pezizomycotina</taxon>
        <taxon>Eurotiomycetes</taxon>
        <taxon>Eurotiomycetidae</taxon>
        <taxon>Eurotiales</taxon>
        <taxon>Aspergillaceae</taxon>
        <taxon>Aspergillus</taxon>
        <taxon>Aspergillus subgen. Circumdati</taxon>
    </lineage>
</organism>
<dbReference type="OrthoDB" id="10598624at2759"/>
<dbReference type="Proteomes" id="UP000246702">
    <property type="component" value="Unassembled WGS sequence"/>
</dbReference>
<evidence type="ECO:0000313" key="2">
    <source>
        <dbReference type="Proteomes" id="UP000246702"/>
    </source>
</evidence>
<dbReference type="AlphaFoldDB" id="A0A317X550"/>
<sequence>MGRQCDYARDTAHPDRRMRLAGPNQSVASTWLASRFMIDAPGPGPGGLGLPSAHCTLRVGERAARPLSASSNHDDNSYVTEFVSDKVGTRFLGSRWDLGQTKRIAEALSIPKRTMLSYSQHGISPQGPDVSAEPGRGAVQCAERADGMEPRVAKADLGTKKWLKQLLHQKIGWTLIESTETGSCSDTAMIGPSDWQCRSTAYDGGPKSKRQGAIAVTVSLPTW</sequence>
<gene>
    <name evidence="1" type="ORF">BO94DRAFT_582837</name>
</gene>
<dbReference type="EMBL" id="MSFK01000006">
    <property type="protein sequence ID" value="PWY93455.1"/>
    <property type="molecule type" value="Genomic_DNA"/>
</dbReference>
<comment type="caution">
    <text evidence="1">The sequence shown here is derived from an EMBL/GenBank/DDBJ whole genome shotgun (WGS) entry which is preliminary data.</text>
</comment>
<evidence type="ECO:0000313" key="1">
    <source>
        <dbReference type="EMBL" id="PWY93455.1"/>
    </source>
</evidence>
<reference evidence="1 2" key="1">
    <citation type="submission" date="2016-12" db="EMBL/GenBank/DDBJ databases">
        <title>The genomes of Aspergillus section Nigri reveals drivers in fungal speciation.</title>
        <authorList>
            <consortium name="DOE Joint Genome Institute"/>
            <person name="Vesth T.C."/>
            <person name="Nybo J."/>
            <person name="Theobald S."/>
            <person name="Brandl J."/>
            <person name="Frisvad J.C."/>
            <person name="Nielsen K.F."/>
            <person name="Lyhne E.K."/>
            <person name="Kogle M.E."/>
            <person name="Kuo A."/>
            <person name="Riley R."/>
            <person name="Clum A."/>
            <person name="Nolan M."/>
            <person name="Lipzen A."/>
            <person name="Salamov A."/>
            <person name="Henrissat B."/>
            <person name="Wiebenga A."/>
            <person name="De Vries R.P."/>
            <person name="Grigoriev I.V."/>
            <person name="Mortensen U.H."/>
            <person name="Andersen M.R."/>
            <person name="Baker S.E."/>
        </authorList>
    </citation>
    <scope>NUCLEOTIDE SEQUENCE [LARGE SCALE GENOMIC DNA]</scope>
    <source>
        <strain evidence="1 2">CBS 115572</strain>
    </source>
</reference>
<proteinExistence type="predicted"/>
<keyword evidence="2" id="KW-1185">Reference proteome</keyword>
<protein>
    <submittedName>
        <fullName evidence="1">Uncharacterized protein</fullName>
    </submittedName>
</protein>
<dbReference type="RefSeq" id="XP_025470216.1">
    <property type="nucleotide sequence ID" value="XM_025615503.1"/>
</dbReference>